<dbReference type="EMBL" id="JBCGBO010000005">
    <property type="protein sequence ID" value="KAK9199719.1"/>
    <property type="molecule type" value="Genomic_DNA"/>
</dbReference>
<dbReference type="Proteomes" id="UP001428341">
    <property type="component" value="Unassembled WGS sequence"/>
</dbReference>
<sequence>MAGHGQDGIKEGAAMAGKRNRWWRTRWQCEPSIKKTAREGLSFTAVGCWWGLGCVRESQSCVDGCMVTKMVKRGGTSFWRCSNGKTMSVNDCVRLVVGDLSKVESL</sequence>
<comment type="caution">
    <text evidence="1">The sequence shown here is derived from an EMBL/GenBank/DDBJ whole genome shotgun (WGS) entry which is preliminary data.</text>
</comment>
<evidence type="ECO:0000313" key="1">
    <source>
        <dbReference type="EMBL" id="KAK9199719.1"/>
    </source>
</evidence>
<name>A0AAP0M6M3_9ROSI</name>
<accession>A0AAP0M6M3</accession>
<dbReference type="AlphaFoldDB" id="A0AAP0M6M3"/>
<organism evidence="1 2">
    <name type="scientific">Citrus x changshan-huyou</name>
    <dbReference type="NCBI Taxonomy" id="2935761"/>
    <lineage>
        <taxon>Eukaryota</taxon>
        <taxon>Viridiplantae</taxon>
        <taxon>Streptophyta</taxon>
        <taxon>Embryophyta</taxon>
        <taxon>Tracheophyta</taxon>
        <taxon>Spermatophyta</taxon>
        <taxon>Magnoliopsida</taxon>
        <taxon>eudicotyledons</taxon>
        <taxon>Gunneridae</taxon>
        <taxon>Pentapetalae</taxon>
        <taxon>rosids</taxon>
        <taxon>malvids</taxon>
        <taxon>Sapindales</taxon>
        <taxon>Rutaceae</taxon>
        <taxon>Aurantioideae</taxon>
        <taxon>Citrus</taxon>
    </lineage>
</organism>
<evidence type="ECO:0000313" key="2">
    <source>
        <dbReference type="Proteomes" id="UP001428341"/>
    </source>
</evidence>
<gene>
    <name evidence="1" type="ORF">WN944_014911</name>
</gene>
<keyword evidence="2" id="KW-1185">Reference proteome</keyword>
<proteinExistence type="predicted"/>
<reference evidence="1 2" key="1">
    <citation type="submission" date="2024-05" db="EMBL/GenBank/DDBJ databases">
        <title>Haplotype-resolved chromosome-level genome assembly of Huyou (Citrus changshanensis).</title>
        <authorList>
            <person name="Miao C."/>
            <person name="Chen W."/>
            <person name="Wu Y."/>
            <person name="Wang L."/>
            <person name="Zhao S."/>
            <person name="Grierson D."/>
            <person name="Xu C."/>
            <person name="Chen K."/>
        </authorList>
    </citation>
    <scope>NUCLEOTIDE SEQUENCE [LARGE SCALE GENOMIC DNA]</scope>
    <source>
        <strain evidence="1">01-14</strain>
        <tissue evidence="1">Leaf</tissue>
    </source>
</reference>
<protein>
    <submittedName>
        <fullName evidence="1">Uncharacterized protein</fullName>
    </submittedName>
</protein>